<accession>A0A2K3KIE0</accession>
<reference evidence="1 2" key="1">
    <citation type="journal article" date="2014" name="Am. J. Bot.">
        <title>Genome assembly and annotation for red clover (Trifolium pratense; Fabaceae).</title>
        <authorList>
            <person name="Istvanek J."/>
            <person name="Jaros M."/>
            <person name="Krenek A."/>
            <person name="Repkova J."/>
        </authorList>
    </citation>
    <scope>NUCLEOTIDE SEQUENCE [LARGE SCALE GENOMIC DNA]</scope>
    <source>
        <strain evidence="2">cv. Tatra</strain>
        <tissue evidence="1">Young leaves</tissue>
    </source>
</reference>
<evidence type="ECO:0000313" key="2">
    <source>
        <dbReference type="Proteomes" id="UP000236291"/>
    </source>
</evidence>
<feature type="non-terminal residue" evidence="1">
    <location>
        <position position="98"/>
    </location>
</feature>
<dbReference type="GO" id="GO:0007021">
    <property type="term" value="P:tubulin complex assembly"/>
    <property type="evidence" value="ECO:0007669"/>
    <property type="project" value="InterPro"/>
</dbReference>
<dbReference type="GO" id="GO:0005096">
    <property type="term" value="F:GTPase activator activity"/>
    <property type="evidence" value="ECO:0007669"/>
    <property type="project" value="InterPro"/>
</dbReference>
<dbReference type="STRING" id="57577.A0A2K3KIE0"/>
<name>A0A2K3KIE0_TRIPR</name>
<dbReference type="PANTHER" id="PTHR12658">
    <property type="entry name" value="BETA-TUBULIN COFACTOR D"/>
    <property type="match status" value="1"/>
</dbReference>
<dbReference type="AlphaFoldDB" id="A0A2K3KIE0"/>
<protein>
    <submittedName>
        <fullName evidence="1">Tubulin-specific chaperone D-like protein</fullName>
    </submittedName>
</protein>
<dbReference type="EMBL" id="ASHM01097670">
    <property type="protein sequence ID" value="PNX66055.1"/>
    <property type="molecule type" value="Genomic_DNA"/>
</dbReference>
<dbReference type="InterPro" id="IPR033162">
    <property type="entry name" value="TBCD"/>
</dbReference>
<dbReference type="Pfam" id="PF23579">
    <property type="entry name" value="ARM_TBCD"/>
    <property type="match status" value="1"/>
</dbReference>
<dbReference type="GO" id="GO:0048487">
    <property type="term" value="F:beta-tubulin binding"/>
    <property type="evidence" value="ECO:0007669"/>
    <property type="project" value="InterPro"/>
</dbReference>
<dbReference type="GO" id="GO:0007023">
    <property type="term" value="P:post-chaperonin tubulin folding pathway"/>
    <property type="evidence" value="ECO:0007669"/>
    <property type="project" value="InterPro"/>
</dbReference>
<dbReference type="GO" id="GO:0000226">
    <property type="term" value="P:microtubule cytoskeleton organization"/>
    <property type="evidence" value="ECO:0007669"/>
    <property type="project" value="TreeGrafter"/>
</dbReference>
<proteinExistence type="predicted"/>
<organism evidence="1 2">
    <name type="scientific">Trifolium pratense</name>
    <name type="common">Red clover</name>
    <dbReference type="NCBI Taxonomy" id="57577"/>
    <lineage>
        <taxon>Eukaryota</taxon>
        <taxon>Viridiplantae</taxon>
        <taxon>Streptophyta</taxon>
        <taxon>Embryophyta</taxon>
        <taxon>Tracheophyta</taxon>
        <taxon>Spermatophyta</taxon>
        <taxon>Magnoliopsida</taxon>
        <taxon>eudicotyledons</taxon>
        <taxon>Gunneridae</taxon>
        <taxon>Pentapetalae</taxon>
        <taxon>rosids</taxon>
        <taxon>fabids</taxon>
        <taxon>Fabales</taxon>
        <taxon>Fabaceae</taxon>
        <taxon>Papilionoideae</taxon>
        <taxon>50 kb inversion clade</taxon>
        <taxon>NPAAA clade</taxon>
        <taxon>Hologalegina</taxon>
        <taxon>IRL clade</taxon>
        <taxon>Trifolieae</taxon>
        <taxon>Trifolium</taxon>
    </lineage>
</organism>
<dbReference type="PANTHER" id="PTHR12658:SF0">
    <property type="entry name" value="TUBULIN-SPECIFIC CHAPERONE D"/>
    <property type="match status" value="1"/>
</dbReference>
<reference evidence="1 2" key="2">
    <citation type="journal article" date="2017" name="Front. Plant Sci.">
        <title>Gene Classification and Mining of Molecular Markers Useful in Red Clover (Trifolium pratense) Breeding.</title>
        <authorList>
            <person name="Istvanek J."/>
            <person name="Dluhosova J."/>
            <person name="Dluhos P."/>
            <person name="Patkova L."/>
            <person name="Nedelnik J."/>
            <person name="Repkova J."/>
        </authorList>
    </citation>
    <scope>NUCLEOTIDE SEQUENCE [LARGE SCALE GENOMIC DNA]</scope>
    <source>
        <strain evidence="2">cv. Tatra</strain>
        <tissue evidence="1">Young leaves</tissue>
    </source>
</reference>
<dbReference type="Proteomes" id="UP000236291">
    <property type="component" value="Unassembled WGS sequence"/>
</dbReference>
<gene>
    <name evidence="1" type="ORF">L195_g054872</name>
</gene>
<sequence length="98" mass="11573">MEQQNEETVVATVMNQEEDDEFDSKERVLQKYFLQEWNLVKSFLNDTVSNSRVTDSSSVRKIRSIMDKYQEQGQLLEPYLESIVPPLMNIIRSRTIEL</sequence>
<comment type="caution">
    <text evidence="1">The sequence shown here is derived from an EMBL/GenBank/DDBJ whole genome shotgun (WGS) entry which is preliminary data.</text>
</comment>
<evidence type="ECO:0000313" key="1">
    <source>
        <dbReference type="EMBL" id="PNX66055.1"/>
    </source>
</evidence>